<evidence type="ECO:0008006" key="5">
    <source>
        <dbReference type="Google" id="ProtNLM"/>
    </source>
</evidence>
<accession>A0ABQ6C3C5</accession>
<keyword evidence="4" id="KW-1185">Reference proteome</keyword>
<evidence type="ECO:0000256" key="2">
    <source>
        <dbReference type="SAM" id="SignalP"/>
    </source>
</evidence>
<organism evidence="3 4">
    <name type="scientific">Hydrogenophaga electricum</name>
    <dbReference type="NCBI Taxonomy" id="1230953"/>
    <lineage>
        <taxon>Bacteria</taxon>
        <taxon>Pseudomonadati</taxon>
        <taxon>Pseudomonadota</taxon>
        <taxon>Betaproteobacteria</taxon>
        <taxon>Burkholderiales</taxon>
        <taxon>Comamonadaceae</taxon>
        <taxon>Hydrogenophaga</taxon>
    </lineage>
</organism>
<dbReference type="Proteomes" id="UP001156903">
    <property type="component" value="Unassembled WGS sequence"/>
</dbReference>
<dbReference type="InterPro" id="IPR005064">
    <property type="entry name" value="BUG"/>
</dbReference>
<evidence type="ECO:0000313" key="4">
    <source>
        <dbReference type="Proteomes" id="UP001156903"/>
    </source>
</evidence>
<gene>
    <name evidence="3" type="ORF">GCM10007935_01580</name>
</gene>
<dbReference type="InterPro" id="IPR006311">
    <property type="entry name" value="TAT_signal"/>
</dbReference>
<comment type="similarity">
    <text evidence="1">Belongs to the UPF0065 (bug) family.</text>
</comment>
<dbReference type="PROSITE" id="PS51318">
    <property type="entry name" value="TAT"/>
    <property type="match status" value="1"/>
</dbReference>
<protein>
    <recommendedName>
        <fullName evidence="5">Twin-arginine translocation pathway signal protein</fullName>
    </recommendedName>
</protein>
<feature type="signal peptide" evidence="2">
    <location>
        <begin position="1"/>
        <end position="23"/>
    </location>
</feature>
<dbReference type="PANTHER" id="PTHR42928">
    <property type="entry name" value="TRICARBOXYLATE-BINDING PROTEIN"/>
    <property type="match status" value="1"/>
</dbReference>
<proteinExistence type="inferred from homology"/>
<name>A0ABQ6C3C5_9BURK</name>
<keyword evidence="2" id="KW-0732">Signal</keyword>
<dbReference type="Gene3D" id="3.40.190.150">
    <property type="entry name" value="Bordetella uptake gene, domain 1"/>
    <property type="match status" value="1"/>
</dbReference>
<dbReference type="RefSeq" id="WP_284306223.1">
    <property type="nucleotide sequence ID" value="NZ_BSPB01000001.1"/>
</dbReference>
<dbReference type="InterPro" id="IPR042100">
    <property type="entry name" value="Bug_dom1"/>
</dbReference>
<dbReference type="CDD" id="cd13579">
    <property type="entry name" value="PBP2_Bug_NagM"/>
    <property type="match status" value="1"/>
</dbReference>
<evidence type="ECO:0000256" key="1">
    <source>
        <dbReference type="ARBA" id="ARBA00006987"/>
    </source>
</evidence>
<reference evidence="4" key="1">
    <citation type="journal article" date="2019" name="Int. J. Syst. Evol. Microbiol.">
        <title>The Global Catalogue of Microorganisms (GCM) 10K type strain sequencing project: providing services to taxonomists for standard genome sequencing and annotation.</title>
        <authorList>
            <consortium name="The Broad Institute Genomics Platform"/>
            <consortium name="The Broad Institute Genome Sequencing Center for Infectious Disease"/>
            <person name="Wu L."/>
            <person name="Ma J."/>
        </authorList>
    </citation>
    <scope>NUCLEOTIDE SEQUENCE [LARGE SCALE GENOMIC DNA]</scope>
    <source>
        <strain evidence="4">NBRC 109341</strain>
    </source>
</reference>
<evidence type="ECO:0000313" key="3">
    <source>
        <dbReference type="EMBL" id="GLS12732.1"/>
    </source>
</evidence>
<dbReference type="EMBL" id="BSPB01000001">
    <property type="protein sequence ID" value="GLS12732.1"/>
    <property type="molecule type" value="Genomic_DNA"/>
</dbReference>
<dbReference type="Pfam" id="PF03401">
    <property type="entry name" value="TctC"/>
    <property type="match status" value="1"/>
</dbReference>
<dbReference type="Gene3D" id="3.40.190.10">
    <property type="entry name" value="Periplasmic binding protein-like II"/>
    <property type="match status" value="1"/>
</dbReference>
<feature type="chain" id="PRO_5046614247" description="Twin-arginine translocation pathway signal protein" evidence="2">
    <location>
        <begin position="24"/>
        <end position="337"/>
    </location>
</feature>
<sequence length="337" mass="35310">MTQSHIPSRRRCLQLAAATLASASGLPWARAQGASAPSELARIVVGPPPGTLVDLFARRVAEAIAPGYARTVLVENKVGAASQIAVSTVKAAAPDGNTILMTPMPMMGIFPHTYAKLPYDPVADFVPVSMGGVFDLAFAVGPLVPASVTTMADFFKWCKQNPGAANFGSPAAGSTPHFAGGMAARSAGAELTHVPFRGTLPAIQDMVGGQIAAVCAPLGDFLPFVAGGKCRLLATTGEKRSRFAPTVATFVEQGFKEVVLDDWFGFFLPVNTPAARVDALNAALKSALGNPALVKAMEERGLELRWTSSADLGARLKADIEKWRPIVKSFNFTATTT</sequence>
<dbReference type="PANTHER" id="PTHR42928:SF5">
    <property type="entry name" value="BLR1237 PROTEIN"/>
    <property type="match status" value="1"/>
</dbReference>
<comment type="caution">
    <text evidence="3">The sequence shown here is derived from an EMBL/GenBank/DDBJ whole genome shotgun (WGS) entry which is preliminary data.</text>
</comment>
<dbReference type="SUPFAM" id="SSF53850">
    <property type="entry name" value="Periplasmic binding protein-like II"/>
    <property type="match status" value="1"/>
</dbReference>
<dbReference type="PIRSF" id="PIRSF017082">
    <property type="entry name" value="YflP"/>
    <property type="match status" value="1"/>
</dbReference>